<comment type="caution">
    <text evidence="2">The sequence shown here is derived from an EMBL/GenBank/DDBJ whole genome shotgun (WGS) entry which is preliminary data.</text>
</comment>
<dbReference type="AlphaFoldDB" id="A0A0N0G2Y5"/>
<gene>
    <name evidence="2" type="ORF">ALP13_01455</name>
</gene>
<keyword evidence="1" id="KW-1133">Transmembrane helix</keyword>
<dbReference type="RefSeq" id="WP_011105009.1">
    <property type="nucleotide sequence ID" value="NZ_CP067024.1"/>
</dbReference>
<name>A0A0N0G2Y5_PSEYM</name>
<protein>
    <submittedName>
        <fullName evidence="2">Uncharacterized protein</fullName>
    </submittedName>
</protein>
<dbReference type="GeneID" id="75933702"/>
<dbReference type="Proteomes" id="UP000271631">
    <property type="component" value="Unassembled WGS sequence"/>
</dbReference>
<evidence type="ECO:0000313" key="3">
    <source>
        <dbReference type="Proteomes" id="UP000271631"/>
    </source>
</evidence>
<organism evidence="2 3">
    <name type="scientific">Pseudomonas syringae pv. maculicola</name>
    <dbReference type="NCBI Taxonomy" id="59511"/>
    <lineage>
        <taxon>Bacteria</taxon>
        <taxon>Pseudomonadati</taxon>
        <taxon>Pseudomonadota</taxon>
        <taxon>Gammaproteobacteria</taxon>
        <taxon>Pseudomonadales</taxon>
        <taxon>Pseudomonadaceae</taxon>
        <taxon>Pseudomonas</taxon>
    </lineage>
</organism>
<sequence length="42" mass="4690">MRSGIFAIGRVRLLRQAVGTVLLMAGMALLVAHGLSWLRMHW</sequence>
<keyword evidence="1" id="KW-0472">Membrane</keyword>
<accession>A0A0N0G2Y5</accession>
<reference evidence="2 3" key="1">
    <citation type="submission" date="2018-08" db="EMBL/GenBank/DDBJ databases">
        <title>Recombination of ecologically and evolutionarily significant loci maintains genetic cohesion in the Pseudomonas syringae species complex.</title>
        <authorList>
            <person name="Dillon M."/>
            <person name="Thakur S."/>
            <person name="Almeida R.N.D."/>
            <person name="Weir B.S."/>
            <person name="Guttman D.S."/>
        </authorList>
    </citation>
    <scope>NUCLEOTIDE SEQUENCE [LARGE SCALE GENOMIC DNA]</scope>
    <source>
        <strain evidence="2 3">ICMP 11281</strain>
    </source>
</reference>
<evidence type="ECO:0000256" key="1">
    <source>
        <dbReference type="SAM" id="Phobius"/>
    </source>
</evidence>
<evidence type="ECO:0000313" key="2">
    <source>
        <dbReference type="EMBL" id="RMV37290.1"/>
    </source>
</evidence>
<feature type="transmembrane region" description="Helical" evidence="1">
    <location>
        <begin position="21"/>
        <end position="40"/>
    </location>
</feature>
<keyword evidence="1" id="KW-0812">Transmembrane</keyword>
<proteinExistence type="predicted"/>
<dbReference type="EMBL" id="RBUQ01000155">
    <property type="protein sequence ID" value="RMV37290.1"/>
    <property type="molecule type" value="Genomic_DNA"/>
</dbReference>